<proteinExistence type="predicted"/>
<reference evidence="3" key="1">
    <citation type="journal article" date="2011" name="Science">
        <title>The plant cell wall-decomposing machinery underlies the functional diversity of forest fungi.</title>
        <authorList>
            <person name="Eastwood D.C."/>
            <person name="Floudas D."/>
            <person name="Binder M."/>
            <person name="Majcherczyk A."/>
            <person name="Schneider P."/>
            <person name="Aerts A."/>
            <person name="Asiegbu F.O."/>
            <person name="Baker S.E."/>
            <person name="Barry K."/>
            <person name="Bendiksby M."/>
            <person name="Blumentritt M."/>
            <person name="Coutinho P.M."/>
            <person name="Cullen D."/>
            <person name="de Vries R.P."/>
            <person name="Gathman A."/>
            <person name="Goodell B."/>
            <person name="Henrissat B."/>
            <person name="Ihrmark K."/>
            <person name="Kauserud H."/>
            <person name="Kohler A."/>
            <person name="LaButti K."/>
            <person name="Lapidus A."/>
            <person name="Lavin J.L."/>
            <person name="Lee Y.-H."/>
            <person name="Lindquist E."/>
            <person name="Lilly W."/>
            <person name="Lucas S."/>
            <person name="Morin E."/>
            <person name="Murat C."/>
            <person name="Oguiza J.A."/>
            <person name="Park J."/>
            <person name="Pisabarro A.G."/>
            <person name="Riley R."/>
            <person name="Rosling A."/>
            <person name="Salamov A."/>
            <person name="Schmidt O."/>
            <person name="Schmutz J."/>
            <person name="Skrede I."/>
            <person name="Stenlid J."/>
            <person name="Wiebenga A."/>
            <person name="Xie X."/>
            <person name="Kuees U."/>
            <person name="Hibbett D.S."/>
            <person name="Hoffmeister D."/>
            <person name="Hoegberg N."/>
            <person name="Martin F."/>
            <person name="Grigoriev I.V."/>
            <person name="Watkinson S.C."/>
        </authorList>
    </citation>
    <scope>NUCLEOTIDE SEQUENCE [LARGE SCALE GENOMIC DNA]</scope>
    <source>
        <strain evidence="3">strain S7.3</strain>
    </source>
</reference>
<evidence type="ECO:0000256" key="1">
    <source>
        <dbReference type="SAM" id="Phobius"/>
    </source>
</evidence>
<dbReference type="OrthoDB" id="2418900at2759"/>
<accession>F8PGT5</accession>
<keyword evidence="1" id="KW-0472">Membrane</keyword>
<name>F8PGT5_SERL3</name>
<keyword evidence="3" id="KW-1185">Reference proteome</keyword>
<dbReference type="EMBL" id="GL945474">
    <property type="protein sequence ID" value="EGO04887.1"/>
    <property type="molecule type" value="Genomic_DNA"/>
</dbReference>
<dbReference type="HOGENOM" id="CLU_1355385_0_0_1"/>
<dbReference type="InParanoid" id="F8PGT5"/>
<keyword evidence="1" id="KW-0812">Transmembrane</keyword>
<protein>
    <submittedName>
        <fullName evidence="2">Uncharacterized protein</fullName>
    </submittedName>
</protein>
<keyword evidence="1" id="KW-1133">Transmembrane helix</keyword>
<feature type="transmembrane region" description="Helical" evidence="1">
    <location>
        <begin position="12"/>
        <end position="38"/>
    </location>
</feature>
<gene>
    <name evidence="2" type="ORF">SERLA73DRAFT_149225</name>
</gene>
<organism evidence="3">
    <name type="scientific">Serpula lacrymans var. lacrymans (strain S7.3)</name>
    <name type="common">Dry rot fungus</name>
    <dbReference type="NCBI Taxonomy" id="936435"/>
    <lineage>
        <taxon>Eukaryota</taxon>
        <taxon>Fungi</taxon>
        <taxon>Dikarya</taxon>
        <taxon>Basidiomycota</taxon>
        <taxon>Agaricomycotina</taxon>
        <taxon>Agaricomycetes</taxon>
        <taxon>Agaricomycetidae</taxon>
        <taxon>Boletales</taxon>
        <taxon>Coniophorineae</taxon>
        <taxon>Serpulaceae</taxon>
        <taxon>Serpula</taxon>
    </lineage>
</organism>
<sequence>MCPQALKSARVVVGVKIVTVSLIRSLITLIWGSCWFIVAFKSNEVPTGTCQLHPHVDVALRENFEVTLAAALEVFPKYHFRAGSFLASIDFTRFFNVILSEFDLDEESQNLQHFHSDYFGTYNDNKLDWSLGHAEIMIPIIAVVQMTQKIEHGQKLPIAGSKDIWAPFKSDIDYEVAKWAKLQGAGSTAFSDLLSIPGVSERLGLFFKNS</sequence>
<evidence type="ECO:0000313" key="3">
    <source>
        <dbReference type="Proteomes" id="UP000008063"/>
    </source>
</evidence>
<evidence type="ECO:0000313" key="2">
    <source>
        <dbReference type="EMBL" id="EGO04887.1"/>
    </source>
</evidence>
<dbReference type="AlphaFoldDB" id="F8PGT5"/>
<dbReference type="Proteomes" id="UP000008063">
    <property type="component" value="Unassembled WGS sequence"/>
</dbReference>